<keyword evidence="2 9" id="KW-0808">Transferase</keyword>
<dbReference type="SUPFAM" id="SSF81301">
    <property type="entry name" value="Nucleotidyltransferase"/>
    <property type="match status" value="1"/>
</dbReference>
<evidence type="ECO:0000313" key="9">
    <source>
        <dbReference type="EMBL" id="AFL79829.1"/>
    </source>
</evidence>
<gene>
    <name evidence="9" type="ordered locus">Aeqsu_0315</name>
</gene>
<keyword evidence="7" id="KW-0460">Magnesium</keyword>
<reference evidence="9 10" key="1">
    <citation type="submission" date="2012-06" db="EMBL/GenBank/DDBJ databases">
        <title>The complete genome of Aequorivita sublithincola DSM 14238.</title>
        <authorList>
            <consortium name="US DOE Joint Genome Institute (JGI-PGF)"/>
            <person name="Lucas S."/>
            <person name="Copeland A."/>
            <person name="Lapidus A."/>
            <person name="Goodwin L."/>
            <person name="Pitluck S."/>
            <person name="Peters L."/>
            <person name="Munk A.C.C."/>
            <person name="Kyrpides N."/>
            <person name="Mavromatis K."/>
            <person name="Pagani I."/>
            <person name="Ivanova N."/>
            <person name="Ovchinnikova G."/>
            <person name="Zeytun A."/>
            <person name="Detter J.C."/>
            <person name="Han C."/>
            <person name="Land M."/>
            <person name="Hauser L."/>
            <person name="Markowitz V."/>
            <person name="Cheng J.-F."/>
            <person name="Hugenholtz P."/>
            <person name="Woyke T."/>
            <person name="Wu D."/>
            <person name="Tindall B."/>
            <person name="Faehnrich R."/>
            <person name="Brambilla E."/>
            <person name="Klenk H.-P."/>
            <person name="Eisen J.A."/>
        </authorList>
    </citation>
    <scope>NUCLEOTIDE SEQUENCE [LARGE SCALE GENOMIC DNA]</scope>
    <source>
        <strain evidence="10">DSM 14238 / LMG 21431 / ACAM 643 / 9-3</strain>
    </source>
</reference>
<dbReference type="PANTHER" id="PTHR33571">
    <property type="entry name" value="SSL8005 PROTEIN"/>
    <property type="match status" value="1"/>
</dbReference>
<comment type="cofactor">
    <cofactor evidence="1">
        <name>Mg(2+)</name>
        <dbReference type="ChEBI" id="CHEBI:18420"/>
    </cofactor>
</comment>
<dbReference type="InterPro" id="IPR041633">
    <property type="entry name" value="Polbeta"/>
</dbReference>
<dbReference type="KEGG" id="asl:Aeqsu_0315"/>
<evidence type="ECO:0000313" key="10">
    <source>
        <dbReference type="Proteomes" id="UP000006049"/>
    </source>
</evidence>
<evidence type="ECO:0000256" key="5">
    <source>
        <dbReference type="ARBA" id="ARBA00022741"/>
    </source>
</evidence>
<dbReference type="OrthoDB" id="9793933at2"/>
<dbReference type="Pfam" id="PF18765">
    <property type="entry name" value="Polbeta"/>
    <property type="match status" value="1"/>
</dbReference>
<keyword evidence="3" id="KW-0548">Nucleotidyltransferase</keyword>
<dbReference type="EMBL" id="CP003280">
    <property type="protein sequence ID" value="AFL79829.1"/>
    <property type="molecule type" value="Genomic_DNA"/>
</dbReference>
<evidence type="ECO:0000256" key="3">
    <source>
        <dbReference type="ARBA" id="ARBA00022695"/>
    </source>
</evidence>
<dbReference type="Gene3D" id="3.30.460.10">
    <property type="entry name" value="Beta Polymerase, domain 2"/>
    <property type="match status" value="1"/>
</dbReference>
<evidence type="ECO:0000259" key="8">
    <source>
        <dbReference type="Pfam" id="PF18765"/>
    </source>
</evidence>
<dbReference type="HOGENOM" id="CLU_130257_4_0_10"/>
<dbReference type="GO" id="GO:0046872">
    <property type="term" value="F:metal ion binding"/>
    <property type="evidence" value="ECO:0007669"/>
    <property type="project" value="UniProtKB-KW"/>
</dbReference>
<dbReference type="GO" id="GO:0016779">
    <property type="term" value="F:nucleotidyltransferase activity"/>
    <property type="evidence" value="ECO:0007669"/>
    <property type="project" value="UniProtKB-KW"/>
</dbReference>
<dbReference type="InterPro" id="IPR052038">
    <property type="entry name" value="Type-VII_TA_antitoxin"/>
</dbReference>
<feature type="domain" description="Polymerase beta nucleotidyltransferase" evidence="8">
    <location>
        <begin position="2"/>
        <end position="79"/>
    </location>
</feature>
<evidence type="ECO:0000256" key="4">
    <source>
        <dbReference type="ARBA" id="ARBA00022723"/>
    </source>
</evidence>
<keyword evidence="4" id="KW-0479">Metal-binding</keyword>
<evidence type="ECO:0000256" key="6">
    <source>
        <dbReference type="ARBA" id="ARBA00022840"/>
    </source>
</evidence>
<sequence>MYMFGSMAKNTYTNDSDIDLLISFEDNISAEEYSENYFSLHHKLRELLKREIEIVTERSLSNPYFIKKVNNEKLLIYER</sequence>
<accession>I3YS61</accession>
<evidence type="ECO:0000256" key="1">
    <source>
        <dbReference type="ARBA" id="ARBA00001946"/>
    </source>
</evidence>
<dbReference type="PANTHER" id="PTHR33571:SF12">
    <property type="entry name" value="BSL3053 PROTEIN"/>
    <property type="match status" value="1"/>
</dbReference>
<proteinExistence type="predicted"/>
<evidence type="ECO:0000256" key="7">
    <source>
        <dbReference type="ARBA" id="ARBA00022842"/>
    </source>
</evidence>
<dbReference type="eggNOG" id="COG1669">
    <property type="taxonomic scope" value="Bacteria"/>
</dbReference>
<dbReference type="CDD" id="cd05403">
    <property type="entry name" value="NT_KNTase_like"/>
    <property type="match status" value="1"/>
</dbReference>
<keyword evidence="5" id="KW-0547">Nucleotide-binding</keyword>
<dbReference type="InterPro" id="IPR043519">
    <property type="entry name" value="NT_sf"/>
</dbReference>
<keyword evidence="10" id="KW-1185">Reference proteome</keyword>
<dbReference type="GO" id="GO:0005524">
    <property type="term" value="F:ATP binding"/>
    <property type="evidence" value="ECO:0007669"/>
    <property type="project" value="UniProtKB-KW"/>
</dbReference>
<dbReference type="Proteomes" id="UP000006049">
    <property type="component" value="Chromosome"/>
</dbReference>
<evidence type="ECO:0000256" key="2">
    <source>
        <dbReference type="ARBA" id="ARBA00022679"/>
    </source>
</evidence>
<dbReference type="STRING" id="746697.Aeqsu_0315"/>
<keyword evidence="6" id="KW-0067">ATP-binding</keyword>
<dbReference type="AlphaFoldDB" id="I3YS61"/>
<protein>
    <submittedName>
        <fullName evidence="9">Putative nucleotidyltransferase</fullName>
    </submittedName>
</protein>
<name>I3YS61_AEQSU</name>
<organism evidence="9 10">
    <name type="scientific">Aequorivita sublithincola (strain DSM 14238 / LMG 21431 / ACAM 643 / 9-3)</name>
    <dbReference type="NCBI Taxonomy" id="746697"/>
    <lineage>
        <taxon>Bacteria</taxon>
        <taxon>Pseudomonadati</taxon>
        <taxon>Bacteroidota</taxon>
        <taxon>Flavobacteriia</taxon>
        <taxon>Flavobacteriales</taxon>
        <taxon>Flavobacteriaceae</taxon>
        <taxon>Aequorivita</taxon>
    </lineage>
</organism>